<reference evidence="2 3" key="1">
    <citation type="submission" date="2019-09" db="EMBL/GenBank/DDBJ databases">
        <title>Draft genome sequence of Ginsengibacter sp. BR5-29.</title>
        <authorList>
            <person name="Im W.-T."/>
        </authorList>
    </citation>
    <scope>NUCLEOTIDE SEQUENCE [LARGE SCALE GENOMIC DNA]</scope>
    <source>
        <strain evidence="2 3">BR5-29</strain>
    </source>
</reference>
<accession>A0A5J5IH47</accession>
<organism evidence="2 3">
    <name type="scientific">Ginsengibacter hankyongi</name>
    <dbReference type="NCBI Taxonomy" id="2607284"/>
    <lineage>
        <taxon>Bacteria</taxon>
        <taxon>Pseudomonadati</taxon>
        <taxon>Bacteroidota</taxon>
        <taxon>Chitinophagia</taxon>
        <taxon>Chitinophagales</taxon>
        <taxon>Chitinophagaceae</taxon>
        <taxon>Ginsengibacter</taxon>
    </lineage>
</organism>
<dbReference type="Proteomes" id="UP000326903">
    <property type="component" value="Unassembled WGS sequence"/>
</dbReference>
<keyword evidence="1" id="KW-0472">Membrane</keyword>
<dbReference type="EMBL" id="VYQF01000002">
    <property type="protein sequence ID" value="KAA9039381.1"/>
    <property type="molecule type" value="Genomic_DNA"/>
</dbReference>
<keyword evidence="3" id="KW-1185">Reference proteome</keyword>
<dbReference type="AlphaFoldDB" id="A0A5J5IH47"/>
<proteinExistence type="predicted"/>
<protein>
    <submittedName>
        <fullName evidence="2">Uncharacterized protein</fullName>
    </submittedName>
</protein>
<sequence>MEDEFLNKKIDEVLQSTDGIKRAAPRPFLFTRLEARMQNERNVWNKLTSFVARPVVAFACICFVLIINAMVILLSNPSGNSLAPQGSELATADEYSQVSYNLYDFENSKP</sequence>
<gene>
    <name evidence="2" type="ORF">FW778_11165</name>
</gene>
<keyword evidence="1" id="KW-1133">Transmembrane helix</keyword>
<evidence type="ECO:0000256" key="1">
    <source>
        <dbReference type="SAM" id="Phobius"/>
    </source>
</evidence>
<keyword evidence="1" id="KW-0812">Transmembrane</keyword>
<evidence type="ECO:0000313" key="3">
    <source>
        <dbReference type="Proteomes" id="UP000326903"/>
    </source>
</evidence>
<feature type="transmembrane region" description="Helical" evidence="1">
    <location>
        <begin position="55"/>
        <end position="74"/>
    </location>
</feature>
<dbReference type="RefSeq" id="WP_150414792.1">
    <property type="nucleotide sequence ID" value="NZ_VYQF01000002.1"/>
</dbReference>
<evidence type="ECO:0000313" key="2">
    <source>
        <dbReference type="EMBL" id="KAA9039381.1"/>
    </source>
</evidence>
<comment type="caution">
    <text evidence="2">The sequence shown here is derived from an EMBL/GenBank/DDBJ whole genome shotgun (WGS) entry which is preliminary data.</text>
</comment>
<name>A0A5J5IH47_9BACT</name>